<name>A0A7J6PF69_PEROL</name>
<evidence type="ECO:0000313" key="2">
    <source>
        <dbReference type="EMBL" id="KAF4694759.1"/>
    </source>
</evidence>
<comment type="caution">
    <text evidence="2">The sequence shown here is derived from an EMBL/GenBank/DDBJ whole genome shotgun (WGS) entry which is preliminary data.</text>
</comment>
<organism evidence="2 3">
    <name type="scientific">Perkinsus olseni</name>
    <name type="common">Perkinsus atlanticus</name>
    <dbReference type="NCBI Taxonomy" id="32597"/>
    <lineage>
        <taxon>Eukaryota</taxon>
        <taxon>Sar</taxon>
        <taxon>Alveolata</taxon>
        <taxon>Perkinsozoa</taxon>
        <taxon>Perkinsea</taxon>
        <taxon>Perkinsida</taxon>
        <taxon>Perkinsidae</taxon>
        <taxon>Perkinsus</taxon>
    </lineage>
</organism>
<dbReference type="OrthoDB" id="434504at2759"/>
<accession>A0A7J6PF69</accession>
<dbReference type="EMBL" id="JABANP010000028">
    <property type="protein sequence ID" value="KAF4694759.1"/>
    <property type="molecule type" value="Genomic_DNA"/>
</dbReference>
<dbReference type="Proteomes" id="UP000541610">
    <property type="component" value="Unassembled WGS sequence"/>
</dbReference>
<dbReference type="AlphaFoldDB" id="A0A7J6PF69"/>
<reference evidence="2 3" key="1">
    <citation type="submission" date="2020-04" db="EMBL/GenBank/DDBJ databases">
        <title>Perkinsus olseni comparative genomics.</title>
        <authorList>
            <person name="Bogema D.R."/>
        </authorList>
    </citation>
    <scope>NUCLEOTIDE SEQUENCE [LARGE SCALE GENOMIC DNA]</scope>
    <source>
        <strain evidence="2">00978-12</strain>
    </source>
</reference>
<gene>
    <name evidence="2" type="ORF">FOZ60_006912</name>
</gene>
<sequence>MKKIVRDLTRAASSGSSSHRHHGKNSSQRKSPEDHSVGSSEVVDLRGRVSQLESELSTAKDTVRLQKEQLDKSLMEYTSALQRIVSLEKTIEAKRDVEEQNEQLQERVIQLISESQDRGPSIVETKSLGPLSLEEAAMIIDAQQQPVDLCSKAVVKLTDGLEVSLDDAATRISDMEKRLSNLVLIEDPMKPGRRWYGERELQECLDAVCANQTRLEVMGHRLGPSLAHAAVANSSSFSSEACTGTDVNENVSREEAPRLRRSIAELERDEGKELVDARHSTAEKDESKMYNGVKWLEGDDGLGYDVLHNSRGAAVRDEDTLVEDDKQPAESAGDFERHLINAMEDHLMRRQVHLDRALGFSLASKMMEAAASSSAGGDTADRNISTGELVVQLQQEIAIKTKLCDQLALRLADCQSAMLHKSLQRGTGRAILAL</sequence>
<evidence type="ECO:0000313" key="3">
    <source>
        <dbReference type="Proteomes" id="UP000541610"/>
    </source>
</evidence>
<proteinExistence type="predicted"/>
<feature type="region of interest" description="Disordered" evidence="1">
    <location>
        <begin position="1"/>
        <end position="44"/>
    </location>
</feature>
<protein>
    <submittedName>
        <fullName evidence="2">Uncharacterized protein</fullName>
    </submittedName>
</protein>
<evidence type="ECO:0000256" key="1">
    <source>
        <dbReference type="SAM" id="MobiDB-lite"/>
    </source>
</evidence>